<keyword evidence="5" id="KW-0732">Signal</keyword>
<dbReference type="InterPro" id="IPR002227">
    <property type="entry name" value="Tyrosinase_Cu-bd"/>
</dbReference>
<dbReference type="PROSITE" id="PS50017">
    <property type="entry name" value="DEATH_DOMAIN"/>
    <property type="match status" value="1"/>
</dbReference>
<dbReference type="PROSITE" id="PS00497">
    <property type="entry name" value="TYROSINASE_1"/>
    <property type="match status" value="1"/>
</dbReference>
<dbReference type="SMART" id="SM00218">
    <property type="entry name" value="ZU5"/>
    <property type="match status" value="1"/>
</dbReference>
<dbReference type="InterPro" id="IPR008922">
    <property type="entry name" value="Di-copper_centre_dom_sf"/>
</dbReference>
<dbReference type="InterPro" id="IPR000884">
    <property type="entry name" value="TSP1_rpt"/>
</dbReference>
<dbReference type="Pfam" id="PF25609">
    <property type="entry name" value="Unc5_NetrinR_N"/>
    <property type="match status" value="1"/>
</dbReference>
<dbReference type="PANTHER" id="PTHR12582:SF47">
    <property type="entry name" value="NETRIN RECEPTOR UNC-5"/>
    <property type="match status" value="1"/>
</dbReference>
<dbReference type="PROSITE" id="PS50092">
    <property type="entry name" value="TSP1"/>
    <property type="match status" value="2"/>
</dbReference>
<dbReference type="InterPro" id="IPR003599">
    <property type="entry name" value="Ig_sub"/>
</dbReference>
<evidence type="ECO:0000256" key="4">
    <source>
        <dbReference type="ARBA" id="ARBA00022692"/>
    </source>
</evidence>
<dbReference type="InterPro" id="IPR003598">
    <property type="entry name" value="Ig_sub2"/>
</dbReference>
<evidence type="ECO:0000313" key="15">
    <source>
        <dbReference type="Proteomes" id="UP000887540"/>
    </source>
</evidence>
<feature type="transmembrane region" description="Helical" evidence="12">
    <location>
        <begin position="376"/>
        <end position="401"/>
    </location>
</feature>
<dbReference type="Pfam" id="PF00531">
    <property type="entry name" value="Death"/>
    <property type="match status" value="1"/>
</dbReference>
<dbReference type="Pfam" id="PF00264">
    <property type="entry name" value="Tyrosinase"/>
    <property type="match status" value="1"/>
</dbReference>
<evidence type="ECO:0000256" key="12">
    <source>
        <dbReference type="RuleBase" id="RU367033"/>
    </source>
</evidence>
<dbReference type="SMART" id="SM00005">
    <property type="entry name" value="DEATH"/>
    <property type="match status" value="1"/>
</dbReference>
<dbReference type="Pfam" id="PF17217">
    <property type="entry name" value="UPA"/>
    <property type="match status" value="1"/>
</dbReference>
<dbReference type="InterPro" id="IPR000906">
    <property type="entry name" value="ZU5_dom"/>
</dbReference>
<keyword evidence="6 12" id="KW-1133">Transmembrane helix</keyword>
<reference evidence="16" key="1">
    <citation type="submission" date="2022-11" db="UniProtKB">
        <authorList>
            <consortium name="WormBaseParasite"/>
        </authorList>
    </citation>
    <scope>IDENTIFICATION</scope>
</reference>
<keyword evidence="4 12" id="KW-0812">Transmembrane</keyword>
<proteinExistence type="inferred from homology"/>
<keyword evidence="3 12" id="KW-0217">Developmental protein</keyword>
<accession>A0A914C3Z1</accession>
<name>A0A914C3Z1_9BILA</name>
<evidence type="ECO:0000256" key="3">
    <source>
        <dbReference type="ARBA" id="ARBA00022473"/>
    </source>
</evidence>
<dbReference type="InterPro" id="IPR007110">
    <property type="entry name" value="Ig-like_dom"/>
</dbReference>
<dbReference type="WBParaSite" id="ACRNAN_Path_17.g49.t1">
    <property type="protein sequence ID" value="ACRNAN_Path_17.g49.t1"/>
    <property type="gene ID" value="ACRNAN_Path_17.g49"/>
</dbReference>
<dbReference type="Pfam" id="PF13927">
    <property type="entry name" value="Ig_3"/>
    <property type="match status" value="1"/>
</dbReference>
<dbReference type="SUPFAM" id="SSF48056">
    <property type="entry name" value="Di-copper centre-containing domain"/>
    <property type="match status" value="1"/>
</dbReference>
<dbReference type="InterPro" id="IPR013783">
    <property type="entry name" value="Ig-like_fold"/>
</dbReference>
<evidence type="ECO:0000259" key="13">
    <source>
        <dbReference type="PROSITE" id="PS50017"/>
    </source>
</evidence>
<dbReference type="Proteomes" id="UP000887540">
    <property type="component" value="Unplaced"/>
</dbReference>
<dbReference type="CDD" id="cd08781">
    <property type="entry name" value="Death_UNC5-like"/>
    <property type="match status" value="1"/>
</dbReference>
<feature type="domain" description="Ig-like" evidence="14">
    <location>
        <begin position="112"/>
        <end position="201"/>
    </location>
</feature>
<dbReference type="Gene3D" id="2.60.220.30">
    <property type="match status" value="1"/>
</dbReference>
<dbReference type="PANTHER" id="PTHR12582">
    <property type="entry name" value="NETRIN RECEPTOR UNC5"/>
    <property type="match status" value="1"/>
</dbReference>
<dbReference type="Gene3D" id="1.10.1280.10">
    <property type="entry name" value="Di-copper center containing domain from catechol oxidase"/>
    <property type="match status" value="1"/>
</dbReference>
<comment type="subcellular location">
    <subcellularLocation>
        <location evidence="12">Cell membrane</location>
        <topology evidence="12">Single-pass type I membrane protein</topology>
    </subcellularLocation>
    <subcellularLocation>
        <location evidence="1">Membrane</location>
        <topology evidence="1">Single-pass type I membrane protein</topology>
    </subcellularLocation>
</comment>
<evidence type="ECO:0000256" key="2">
    <source>
        <dbReference type="ARBA" id="ARBA00009844"/>
    </source>
</evidence>
<dbReference type="SUPFAM" id="SSF82895">
    <property type="entry name" value="TSP-1 type 1 repeat"/>
    <property type="match status" value="1"/>
</dbReference>
<keyword evidence="7 12" id="KW-0472">Membrane</keyword>
<evidence type="ECO:0000256" key="10">
    <source>
        <dbReference type="ARBA" id="ARBA00023180"/>
    </source>
</evidence>
<keyword evidence="8" id="KW-1015">Disulfide bond</keyword>
<sequence length="1420" mass="159472">MNEIVLLESPKSGYVVRSRPVILTCKALNAKRIRFKCNSRWIDDSRHDIQEHTDTTTNRPYLRATVEITRQEVEANVADLGDFSCQCYASGHLDSQAVRSETAKIRVAYIRKHFYQVPITERIPEGRTVQLPCVPPDADPKAEIFWLKNGAELQRDSDSNLILANDGSLIISAARLTDSGNYTCEARNLANRRLTDPAQITVFVDGQWSEWSSWSGACRIECESFSSKLQMLQGDSKSVESLMPKQRRTRTCNNPAPLNGGQQCFGEEEEFQSCSHNCLINGAWSRWSPWSECNDQCQRVRSRSCAAPSPVNGGAFCQGLDLESTNCTASNSNLPSHCLPGVMSVPIPSALPSAKPSTVMDKPSHPSQSLLLDNEVFVYASLGCVAFLLLIIMALVAALFCRRRRCFNSNKKDNIYFPDNSGHVRTMLLQQKQSLLGDFIASEAKLSRNSPTPFLALSNATTLNNSGLLNTTYTLKSAKSINSSGYSVNRRITGSRAALITDYSSNGSASSGGSSGCGKITLLRSESRNSADENYATLYDYTKYTPSIRTCTEDFSSSEHDQSATIIAAQVDSEPSRIELKRSGVALSLSTKTFLEERMIFLAVSDDINERPFLQEPETCLSSVIIYGLCESEPETVLCRPAVISFEHCASMFPKDNWQFIVYVDWGQGSGWEVACRLGEENLNTPVYAFLERQRCHLMTDQFGRFCLVGRPKRANVAAQKRVHLAAYCTPMPLVRNELSIRVYCVPEIGMAIESVRKQEEGHGVLLAEAEDLLMKEKGSLCCCLEDISSDYTPKPGSQYLEIPDTHHLWCSQNGLHCSISIQVNENASEPLAGRIVIYQKGNSSDRQILEFNLEKPPLGHGRLNSEEKLVSTEFQLGGEIKRHLTLLLDPPTDPDRDWRGLAKKLGYDRYIQYFATRPGCSPTSLILDLWESCVSGSERALLDLLQTLRVMGRPDAVMALEQYLSSPLYDFTPPKDCSDAPTEELRQICLRLRAKDKIARRKFEDQRNNRTQIGPPGVSSRQPIILPLNGRGQVATRPHECMTLHCLCPFFSGKLNSQGMCILKNGLPLGPAFRKEYRLLSETERMKFHNALKKMKASGEYNRFSYEHKEVADGSGAHSGPGFLPWHREFLKRFEISLRLIDPTLAIPYWDSVMDGYLPDPRDSIMFSNDFVGETDLNGNVVTGPFAFWKTIERHPAIRRNLSREGHLLTEPQVNLVLAQTNIEYVLAFTVPLMGCPYPPNFNAIEYSHSKVHIWLGGDMFDQITSANDPIFYLHHSFIDLIWENWRLLRQPRDAREFAYPPDLPQCASPFHFSRSQLAPYNLMLRDGLSNLYTDELYKYAPRATCTIENQNCGSEYLFCDSREFPHCVSKIKIGGRFNFAKRPVTNANRLIMFLMIAKIATFHVPNGNLMANVLKEAL</sequence>
<evidence type="ECO:0000256" key="6">
    <source>
        <dbReference type="ARBA" id="ARBA00022989"/>
    </source>
</evidence>
<evidence type="ECO:0000256" key="8">
    <source>
        <dbReference type="ARBA" id="ARBA00023157"/>
    </source>
</evidence>
<dbReference type="GO" id="GO:0016491">
    <property type="term" value="F:oxidoreductase activity"/>
    <property type="evidence" value="ECO:0007669"/>
    <property type="project" value="InterPro"/>
</dbReference>
<dbReference type="InterPro" id="IPR033772">
    <property type="entry name" value="UPA"/>
</dbReference>
<evidence type="ECO:0000256" key="5">
    <source>
        <dbReference type="ARBA" id="ARBA00022729"/>
    </source>
</evidence>
<keyword evidence="10" id="KW-0325">Glycoprotein</keyword>
<dbReference type="SMART" id="SM00209">
    <property type="entry name" value="TSP1"/>
    <property type="match status" value="2"/>
</dbReference>
<dbReference type="InterPro" id="IPR036179">
    <property type="entry name" value="Ig-like_dom_sf"/>
</dbReference>
<evidence type="ECO:0000259" key="14">
    <source>
        <dbReference type="PROSITE" id="PS50835"/>
    </source>
</evidence>
<dbReference type="PRINTS" id="PR00092">
    <property type="entry name" value="TYROSINASE"/>
</dbReference>
<keyword evidence="11 12" id="KW-0393">Immunoglobulin domain</keyword>
<comment type="function">
    <text evidence="12">Receptor for netrin required for axon guidance. Mediates axon repulsion of neuronal growth cones in the developing nervous system upon ligand binding.</text>
</comment>
<dbReference type="SUPFAM" id="SSF48726">
    <property type="entry name" value="Immunoglobulin"/>
    <property type="match status" value="1"/>
</dbReference>
<dbReference type="InterPro" id="IPR037936">
    <property type="entry name" value="UNC5A-D"/>
</dbReference>
<dbReference type="GO" id="GO:0005042">
    <property type="term" value="F:netrin receptor activity"/>
    <property type="evidence" value="ECO:0007669"/>
    <property type="project" value="UniProtKB-UniRule"/>
</dbReference>
<evidence type="ECO:0000256" key="7">
    <source>
        <dbReference type="ARBA" id="ARBA00023136"/>
    </source>
</evidence>
<dbReference type="InterPro" id="IPR057755">
    <property type="entry name" value="UNC5A-D-like_N"/>
</dbReference>
<dbReference type="Gene3D" id="2.20.100.10">
    <property type="entry name" value="Thrombospondin type-1 (TSP1) repeat"/>
    <property type="match status" value="2"/>
</dbReference>
<dbReference type="PROSITE" id="PS50835">
    <property type="entry name" value="IG_LIKE"/>
    <property type="match status" value="1"/>
</dbReference>
<organism evidence="15 16">
    <name type="scientific">Acrobeloides nanus</name>
    <dbReference type="NCBI Taxonomy" id="290746"/>
    <lineage>
        <taxon>Eukaryota</taxon>
        <taxon>Metazoa</taxon>
        <taxon>Ecdysozoa</taxon>
        <taxon>Nematoda</taxon>
        <taxon>Chromadorea</taxon>
        <taxon>Rhabditida</taxon>
        <taxon>Tylenchina</taxon>
        <taxon>Cephalobomorpha</taxon>
        <taxon>Cephaloboidea</taxon>
        <taxon>Cephalobidae</taxon>
        <taxon>Acrobeloides</taxon>
    </lineage>
</organism>
<dbReference type="InterPro" id="IPR000488">
    <property type="entry name" value="Death_dom"/>
</dbReference>
<comment type="similarity">
    <text evidence="2 12">Belongs to the unc-5 family.</text>
</comment>
<dbReference type="Gene3D" id="2.60.40.10">
    <property type="entry name" value="Immunoglobulins"/>
    <property type="match status" value="2"/>
</dbReference>
<dbReference type="SMART" id="SM00409">
    <property type="entry name" value="IG"/>
    <property type="match status" value="2"/>
</dbReference>
<dbReference type="InterPro" id="IPR011029">
    <property type="entry name" value="DEATH-like_dom_sf"/>
</dbReference>
<evidence type="ECO:0000256" key="11">
    <source>
        <dbReference type="ARBA" id="ARBA00023319"/>
    </source>
</evidence>
<keyword evidence="9 12" id="KW-0675">Receptor</keyword>
<dbReference type="SUPFAM" id="SSF47986">
    <property type="entry name" value="DEATH domain"/>
    <property type="match status" value="1"/>
</dbReference>
<dbReference type="SMART" id="SM00408">
    <property type="entry name" value="IGc2"/>
    <property type="match status" value="1"/>
</dbReference>
<dbReference type="Pfam" id="PF00791">
    <property type="entry name" value="ZU5"/>
    <property type="match status" value="1"/>
</dbReference>
<dbReference type="FunFam" id="2.20.100.10:FF:000002">
    <property type="entry name" value="Unc-5 netrin receptor C"/>
    <property type="match status" value="1"/>
</dbReference>
<keyword evidence="15" id="KW-1185">Reference proteome</keyword>
<dbReference type="InterPro" id="IPR036383">
    <property type="entry name" value="TSP1_rpt_sf"/>
</dbReference>
<dbReference type="GO" id="GO:0008045">
    <property type="term" value="P:motor neuron axon guidance"/>
    <property type="evidence" value="ECO:0007669"/>
    <property type="project" value="TreeGrafter"/>
</dbReference>
<protein>
    <recommendedName>
        <fullName evidence="12">Netrin receptor UNC5</fullName>
    </recommendedName>
</protein>
<evidence type="ECO:0000313" key="16">
    <source>
        <dbReference type="WBParaSite" id="ACRNAN_Path_17.g49.t1"/>
    </source>
</evidence>
<evidence type="ECO:0000256" key="1">
    <source>
        <dbReference type="ARBA" id="ARBA00004479"/>
    </source>
</evidence>
<feature type="domain" description="Death" evidence="13">
    <location>
        <begin position="898"/>
        <end position="965"/>
    </location>
</feature>
<dbReference type="PROSITE" id="PS00498">
    <property type="entry name" value="TYROSINASE_2"/>
    <property type="match status" value="1"/>
</dbReference>
<dbReference type="GO" id="GO:0005886">
    <property type="term" value="C:plasma membrane"/>
    <property type="evidence" value="ECO:0007669"/>
    <property type="project" value="UniProtKB-SubCell"/>
</dbReference>
<dbReference type="Gene3D" id="1.10.533.10">
    <property type="entry name" value="Death Domain, Fas"/>
    <property type="match status" value="1"/>
</dbReference>
<evidence type="ECO:0000256" key="9">
    <source>
        <dbReference type="ARBA" id="ARBA00023170"/>
    </source>
</evidence>